<dbReference type="RefSeq" id="WP_129824239.1">
    <property type="nucleotide sequence ID" value="NZ_RCYS01000002.1"/>
</dbReference>
<dbReference type="SMART" id="SM00530">
    <property type="entry name" value="HTH_XRE"/>
    <property type="match status" value="1"/>
</dbReference>
<sequence length="70" mass="7966">MSQQHQKWIQLVKDKLISEGMTRTHLARACGVKKPTISELLKYGKGSIKLKNRVCDVLGIDETWVDSEEP</sequence>
<reference evidence="2 3" key="1">
    <citation type="journal article" date="2019" name="Nat. Med.">
        <title>A library of human gut bacterial isolates paired with longitudinal multiomics data enables mechanistic microbiome research.</title>
        <authorList>
            <person name="Poyet M."/>
            <person name="Groussin M."/>
            <person name="Gibbons S.M."/>
            <person name="Avila-Pacheco J."/>
            <person name="Jiang X."/>
            <person name="Kearney S.M."/>
            <person name="Perrotta A.R."/>
            <person name="Berdy B."/>
            <person name="Zhao S."/>
            <person name="Lieberman T.D."/>
            <person name="Swanson P.K."/>
            <person name="Smith M."/>
            <person name="Roesemann S."/>
            <person name="Alexander J.E."/>
            <person name="Rich S.A."/>
            <person name="Livny J."/>
            <person name="Vlamakis H."/>
            <person name="Clish C."/>
            <person name="Bullock K."/>
            <person name="Deik A."/>
            <person name="Scott J."/>
            <person name="Pierce K.A."/>
            <person name="Xavier R.J."/>
            <person name="Alm E.J."/>
        </authorList>
    </citation>
    <scope>NUCLEOTIDE SEQUENCE [LARGE SCALE GENOMIC DNA]</scope>
    <source>
        <strain evidence="2 3">BIOML-A1</strain>
    </source>
</reference>
<dbReference type="GO" id="GO:0003677">
    <property type="term" value="F:DNA binding"/>
    <property type="evidence" value="ECO:0007669"/>
    <property type="project" value="InterPro"/>
</dbReference>
<dbReference type="InterPro" id="IPR001387">
    <property type="entry name" value="Cro/C1-type_HTH"/>
</dbReference>
<dbReference type="CDD" id="cd00093">
    <property type="entry name" value="HTH_XRE"/>
    <property type="match status" value="1"/>
</dbReference>
<feature type="domain" description="HTH cro/C1-type" evidence="1">
    <location>
        <begin position="12"/>
        <end position="65"/>
    </location>
</feature>
<evidence type="ECO:0000313" key="3">
    <source>
        <dbReference type="Proteomes" id="UP000441330"/>
    </source>
</evidence>
<comment type="caution">
    <text evidence="2">The sequence shown here is derived from an EMBL/GenBank/DDBJ whole genome shotgun (WGS) entry which is preliminary data.</text>
</comment>
<dbReference type="Gene3D" id="1.10.260.40">
    <property type="entry name" value="lambda repressor-like DNA-binding domains"/>
    <property type="match status" value="1"/>
</dbReference>
<dbReference type="AlphaFoldDB" id="A0A7X3BNY4"/>
<dbReference type="PROSITE" id="PS50943">
    <property type="entry name" value="HTH_CROC1"/>
    <property type="match status" value="1"/>
</dbReference>
<dbReference type="InterPro" id="IPR010982">
    <property type="entry name" value="Lambda_DNA-bd_dom_sf"/>
</dbReference>
<gene>
    <name evidence="2" type="ORF">GMC94_03090</name>
</gene>
<dbReference type="SUPFAM" id="SSF47413">
    <property type="entry name" value="lambda repressor-like DNA-binding domains"/>
    <property type="match status" value="1"/>
</dbReference>
<organism evidence="2 3">
    <name type="scientific">Streptococcus parasanguinis</name>
    <dbReference type="NCBI Taxonomy" id="1318"/>
    <lineage>
        <taxon>Bacteria</taxon>
        <taxon>Bacillati</taxon>
        <taxon>Bacillota</taxon>
        <taxon>Bacilli</taxon>
        <taxon>Lactobacillales</taxon>
        <taxon>Streptococcaceae</taxon>
        <taxon>Streptococcus</taxon>
    </lineage>
</organism>
<accession>A0A7X3BNY4</accession>
<dbReference type="Proteomes" id="UP000441330">
    <property type="component" value="Unassembled WGS sequence"/>
</dbReference>
<evidence type="ECO:0000259" key="1">
    <source>
        <dbReference type="PROSITE" id="PS50943"/>
    </source>
</evidence>
<evidence type="ECO:0000313" key="2">
    <source>
        <dbReference type="EMBL" id="MTS53881.1"/>
    </source>
</evidence>
<protein>
    <submittedName>
        <fullName evidence="2">XRE family transcriptional regulator</fullName>
    </submittedName>
</protein>
<proteinExistence type="predicted"/>
<dbReference type="EMBL" id="WMZJ01000002">
    <property type="protein sequence ID" value="MTS53881.1"/>
    <property type="molecule type" value="Genomic_DNA"/>
</dbReference>
<name>A0A7X3BNY4_STRPA</name>